<reference evidence="2" key="1">
    <citation type="submission" date="2020-06" db="EMBL/GenBank/DDBJ databases">
        <authorList>
            <person name="Li T."/>
            <person name="Hu X."/>
            <person name="Zhang T."/>
            <person name="Song X."/>
            <person name="Zhang H."/>
            <person name="Dai N."/>
            <person name="Sheng W."/>
            <person name="Hou X."/>
            <person name="Wei L."/>
        </authorList>
    </citation>
    <scope>NUCLEOTIDE SEQUENCE</scope>
    <source>
        <strain evidence="2">G02</strain>
        <tissue evidence="2">Leaf</tissue>
    </source>
</reference>
<dbReference type="EMBL" id="JACGWJ010000021">
    <property type="protein sequence ID" value="KAL0336476.1"/>
    <property type="molecule type" value="Genomic_DNA"/>
</dbReference>
<feature type="region of interest" description="Disordered" evidence="1">
    <location>
        <begin position="1"/>
        <end position="25"/>
    </location>
</feature>
<proteinExistence type="predicted"/>
<evidence type="ECO:0000313" key="2">
    <source>
        <dbReference type="EMBL" id="KAL0336476.1"/>
    </source>
</evidence>
<name>A0AAW2N266_SESRA</name>
<accession>A0AAW2N266</accession>
<comment type="caution">
    <text evidence="2">The sequence shown here is derived from an EMBL/GenBank/DDBJ whole genome shotgun (WGS) entry which is preliminary data.</text>
</comment>
<dbReference type="AlphaFoldDB" id="A0AAW2N266"/>
<evidence type="ECO:0000256" key="1">
    <source>
        <dbReference type="SAM" id="MobiDB-lite"/>
    </source>
</evidence>
<protein>
    <submittedName>
        <fullName evidence="2">Uncharacterized protein</fullName>
    </submittedName>
</protein>
<organism evidence="2">
    <name type="scientific">Sesamum radiatum</name>
    <name type="common">Black benniseed</name>
    <dbReference type="NCBI Taxonomy" id="300843"/>
    <lineage>
        <taxon>Eukaryota</taxon>
        <taxon>Viridiplantae</taxon>
        <taxon>Streptophyta</taxon>
        <taxon>Embryophyta</taxon>
        <taxon>Tracheophyta</taxon>
        <taxon>Spermatophyta</taxon>
        <taxon>Magnoliopsida</taxon>
        <taxon>eudicotyledons</taxon>
        <taxon>Gunneridae</taxon>
        <taxon>Pentapetalae</taxon>
        <taxon>asterids</taxon>
        <taxon>lamiids</taxon>
        <taxon>Lamiales</taxon>
        <taxon>Pedaliaceae</taxon>
        <taxon>Sesamum</taxon>
    </lineage>
</organism>
<gene>
    <name evidence="2" type="ORF">Sradi_4859500</name>
</gene>
<sequence>MRAKKRGEGVKVGKEKEREKNKEITESEGRVAVMWLPMMEGATAELIMKATEKRLDRWRETGGVVTGNAGGDSGGG</sequence>
<reference evidence="2" key="2">
    <citation type="journal article" date="2024" name="Plant">
        <title>Genomic evolution and insights into agronomic trait innovations of Sesamum species.</title>
        <authorList>
            <person name="Miao H."/>
            <person name="Wang L."/>
            <person name="Qu L."/>
            <person name="Liu H."/>
            <person name="Sun Y."/>
            <person name="Le M."/>
            <person name="Wang Q."/>
            <person name="Wei S."/>
            <person name="Zheng Y."/>
            <person name="Lin W."/>
            <person name="Duan Y."/>
            <person name="Cao H."/>
            <person name="Xiong S."/>
            <person name="Wang X."/>
            <person name="Wei L."/>
            <person name="Li C."/>
            <person name="Ma Q."/>
            <person name="Ju M."/>
            <person name="Zhao R."/>
            <person name="Li G."/>
            <person name="Mu C."/>
            <person name="Tian Q."/>
            <person name="Mei H."/>
            <person name="Zhang T."/>
            <person name="Gao T."/>
            <person name="Zhang H."/>
        </authorList>
    </citation>
    <scope>NUCLEOTIDE SEQUENCE</scope>
    <source>
        <strain evidence="2">G02</strain>
    </source>
</reference>